<dbReference type="Gene3D" id="1.25.40.10">
    <property type="entry name" value="Tetratricopeptide repeat domain"/>
    <property type="match status" value="1"/>
</dbReference>
<evidence type="ECO:0000313" key="3">
    <source>
        <dbReference type="WBParaSite" id="PSAMB.scaffold1943size26517.g15794.t1"/>
    </source>
</evidence>
<dbReference type="PANTHER" id="PTHR11102">
    <property type="entry name" value="SEL-1-LIKE PROTEIN"/>
    <property type="match status" value="1"/>
</dbReference>
<dbReference type="Proteomes" id="UP000887566">
    <property type="component" value="Unplaced"/>
</dbReference>
<dbReference type="SMART" id="SM00671">
    <property type="entry name" value="SEL1"/>
    <property type="match status" value="2"/>
</dbReference>
<organism evidence="2 3">
    <name type="scientific">Plectus sambesii</name>
    <dbReference type="NCBI Taxonomy" id="2011161"/>
    <lineage>
        <taxon>Eukaryota</taxon>
        <taxon>Metazoa</taxon>
        <taxon>Ecdysozoa</taxon>
        <taxon>Nematoda</taxon>
        <taxon>Chromadorea</taxon>
        <taxon>Plectida</taxon>
        <taxon>Plectina</taxon>
        <taxon>Plectoidea</taxon>
        <taxon>Plectidae</taxon>
        <taxon>Plectus</taxon>
    </lineage>
</organism>
<comment type="similarity">
    <text evidence="1">Belongs to the sel-1 family.</text>
</comment>
<dbReference type="InterPro" id="IPR011990">
    <property type="entry name" value="TPR-like_helical_dom_sf"/>
</dbReference>
<accession>A0A914VIG0</accession>
<evidence type="ECO:0000313" key="2">
    <source>
        <dbReference type="Proteomes" id="UP000887566"/>
    </source>
</evidence>
<sequence length="169" mass="18865">MAGQRGDTFNNEGNRGWQFAGPNYGNVFFLGSNHVIGHDDVKGIRAAAEGGNANAQFKLGLMYRKGRNVHQSDDDAVIWYTKAAGQRHPLALNNLGLMYRDGKGVEQSDEEAKASDGCMNMDEAYLNRTKKLSNGTEDQQNKEGRLDNIVWVACMRMDEEVYLNQTKML</sequence>
<dbReference type="InterPro" id="IPR050767">
    <property type="entry name" value="Sel1_AlgK"/>
</dbReference>
<evidence type="ECO:0000256" key="1">
    <source>
        <dbReference type="ARBA" id="ARBA00038101"/>
    </source>
</evidence>
<proteinExistence type="inferred from homology"/>
<dbReference type="PANTHER" id="PTHR11102:SF160">
    <property type="entry name" value="ERAD-ASSOCIATED E3 UBIQUITIN-PROTEIN LIGASE COMPONENT HRD3"/>
    <property type="match status" value="1"/>
</dbReference>
<protein>
    <submittedName>
        <fullName evidence="3">Uncharacterized protein</fullName>
    </submittedName>
</protein>
<dbReference type="SUPFAM" id="SSF81901">
    <property type="entry name" value="HCP-like"/>
    <property type="match status" value="1"/>
</dbReference>
<reference evidence="3" key="1">
    <citation type="submission" date="2022-11" db="UniProtKB">
        <authorList>
            <consortium name="WormBaseParasite"/>
        </authorList>
    </citation>
    <scope>IDENTIFICATION</scope>
</reference>
<name>A0A914VIG0_9BILA</name>
<dbReference type="InterPro" id="IPR006597">
    <property type="entry name" value="Sel1-like"/>
</dbReference>
<dbReference type="WBParaSite" id="PSAMB.scaffold1943size26517.g15794.t1">
    <property type="protein sequence ID" value="PSAMB.scaffold1943size26517.g15794.t1"/>
    <property type="gene ID" value="PSAMB.scaffold1943size26517.g15794"/>
</dbReference>
<dbReference type="Pfam" id="PF08238">
    <property type="entry name" value="Sel1"/>
    <property type="match status" value="2"/>
</dbReference>
<dbReference type="AlphaFoldDB" id="A0A914VIG0"/>
<keyword evidence="2" id="KW-1185">Reference proteome</keyword>